<keyword evidence="1" id="KW-0472">Membrane</keyword>
<dbReference type="EMBL" id="CP019070">
    <property type="protein sequence ID" value="APW64451.1"/>
    <property type="molecule type" value="Genomic_DNA"/>
</dbReference>
<dbReference type="Proteomes" id="UP000186074">
    <property type="component" value="Chromosome"/>
</dbReference>
<dbReference type="RefSeq" id="WP_076083016.1">
    <property type="nucleotide sequence ID" value="NZ_CP019070.1"/>
</dbReference>
<reference evidence="2 3" key="1">
    <citation type="submission" date="2017-01" db="EMBL/GenBank/DDBJ databases">
        <title>Genome sequencing of Arcobacter sp. LPB0137.</title>
        <authorList>
            <person name="Lee G.-W."/>
            <person name="Yi H."/>
        </authorList>
    </citation>
    <scope>NUCLEOTIDE SEQUENCE [LARGE SCALE GENOMIC DNA]</scope>
    <source>
        <strain evidence="2 3">LPB0137</strain>
    </source>
</reference>
<organism evidence="2 3">
    <name type="scientific">Poseidonibacter parvus</name>
    <dbReference type="NCBI Taxonomy" id="1850254"/>
    <lineage>
        <taxon>Bacteria</taxon>
        <taxon>Pseudomonadati</taxon>
        <taxon>Campylobacterota</taxon>
        <taxon>Epsilonproteobacteria</taxon>
        <taxon>Campylobacterales</taxon>
        <taxon>Arcobacteraceae</taxon>
        <taxon>Poseidonibacter</taxon>
    </lineage>
</organism>
<feature type="transmembrane region" description="Helical" evidence="1">
    <location>
        <begin position="12"/>
        <end position="36"/>
    </location>
</feature>
<keyword evidence="3" id="KW-1185">Reference proteome</keyword>
<evidence type="ECO:0000313" key="3">
    <source>
        <dbReference type="Proteomes" id="UP000186074"/>
    </source>
</evidence>
<protein>
    <submittedName>
        <fullName evidence="2">Uncharacterized protein</fullName>
    </submittedName>
</protein>
<evidence type="ECO:0000313" key="2">
    <source>
        <dbReference type="EMBL" id="APW64451.1"/>
    </source>
</evidence>
<accession>A0A1P8KIS1</accession>
<gene>
    <name evidence="2" type="ORF">LPB137_00680</name>
</gene>
<dbReference type="AlphaFoldDB" id="A0A1P8KIS1"/>
<keyword evidence="1" id="KW-0812">Transmembrane</keyword>
<name>A0A1P8KIS1_9BACT</name>
<evidence type="ECO:0000256" key="1">
    <source>
        <dbReference type="SAM" id="Phobius"/>
    </source>
</evidence>
<proteinExistence type="predicted"/>
<sequence length="164" mass="19240">MISINSKRFKLIIKYGLIIFVVYLIGFVFFKLASFFKLAYEKDQLTTELQSKKQETLSLKRKVVNVKAKMVEVESKYIKKEEIDTKIKDIYKRMSVLDYNLKFLDSKKMCIDNYIIVTQLTARSEKGLRAGEGILSYLGEMKKSENNNTIYFVNYISKPKDIKK</sequence>
<dbReference type="OrthoDB" id="5344100at2"/>
<keyword evidence="1" id="KW-1133">Transmembrane helix</keyword>
<dbReference type="STRING" id="1850254.LPB137_00680"/>
<dbReference type="KEGG" id="alp:LPB137_00680"/>